<evidence type="ECO:0000256" key="3">
    <source>
        <dbReference type="ARBA" id="ARBA00022692"/>
    </source>
</evidence>
<feature type="transmembrane region" description="Helical" evidence="6">
    <location>
        <begin position="172"/>
        <end position="194"/>
    </location>
</feature>
<reference evidence="7 8" key="1">
    <citation type="submission" date="2020-01" db="EMBL/GenBank/DDBJ databases">
        <title>Genomes of bacteria type strains.</title>
        <authorList>
            <person name="Chen J."/>
            <person name="Zhu S."/>
            <person name="Yang J."/>
        </authorList>
    </citation>
    <scope>NUCLEOTIDE SEQUENCE [LARGE SCALE GENOMIC DNA]</scope>
    <source>
        <strain evidence="7 8">LMG 24078</strain>
    </source>
</reference>
<evidence type="ECO:0000256" key="4">
    <source>
        <dbReference type="ARBA" id="ARBA00022989"/>
    </source>
</evidence>
<feature type="transmembrane region" description="Helical" evidence="6">
    <location>
        <begin position="229"/>
        <end position="251"/>
    </location>
</feature>
<dbReference type="AlphaFoldDB" id="A0A6N9TKE0"/>
<feature type="transmembrane region" description="Helical" evidence="6">
    <location>
        <begin position="44"/>
        <end position="62"/>
    </location>
</feature>
<accession>A0A6N9TKE0</accession>
<comment type="caution">
    <text evidence="7">The sequence shown here is derived from an EMBL/GenBank/DDBJ whole genome shotgun (WGS) entry which is preliminary data.</text>
</comment>
<feature type="transmembrane region" description="Helical" evidence="6">
    <location>
        <begin position="74"/>
        <end position="92"/>
    </location>
</feature>
<dbReference type="GO" id="GO:0016020">
    <property type="term" value="C:membrane"/>
    <property type="evidence" value="ECO:0007669"/>
    <property type="project" value="UniProtKB-SubCell"/>
</dbReference>
<evidence type="ECO:0000256" key="1">
    <source>
        <dbReference type="ARBA" id="ARBA00004141"/>
    </source>
</evidence>
<dbReference type="InterPro" id="IPR002549">
    <property type="entry name" value="AI-2E-like"/>
</dbReference>
<organism evidence="7 8">
    <name type="scientific">Alteromonas genovensis</name>
    <dbReference type="NCBI Taxonomy" id="471225"/>
    <lineage>
        <taxon>Bacteria</taxon>
        <taxon>Pseudomonadati</taxon>
        <taxon>Pseudomonadota</taxon>
        <taxon>Gammaproteobacteria</taxon>
        <taxon>Alteromonadales</taxon>
        <taxon>Alteromonadaceae</taxon>
        <taxon>Alteromonas/Salinimonas group</taxon>
        <taxon>Alteromonas</taxon>
    </lineage>
</organism>
<dbReference type="RefSeq" id="WP_163105679.1">
    <property type="nucleotide sequence ID" value="NZ_JAAAWO010000003.1"/>
</dbReference>
<evidence type="ECO:0000256" key="2">
    <source>
        <dbReference type="ARBA" id="ARBA00009773"/>
    </source>
</evidence>
<dbReference type="PANTHER" id="PTHR21716">
    <property type="entry name" value="TRANSMEMBRANE PROTEIN"/>
    <property type="match status" value="1"/>
</dbReference>
<feature type="transmembrane region" description="Helical" evidence="6">
    <location>
        <begin position="257"/>
        <end position="282"/>
    </location>
</feature>
<dbReference type="Pfam" id="PF01594">
    <property type="entry name" value="AI-2E_transport"/>
    <property type="match status" value="1"/>
</dbReference>
<dbReference type="Proteomes" id="UP000471381">
    <property type="component" value="Unassembled WGS sequence"/>
</dbReference>
<evidence type="ECO:0000256" key="6">
    <source>
        <dbReference type="SAM" id="Phobius"/>
    </source>
</evidence>
<comment type="subcellular location">
    <subcellularLocation>
        <location evidence="1">Membrane</location>
        <topology evidence="1">Multi-pass membrane protein</topology>
    </subcellularLocation>
</comment>
<keyword evidence="4 6" id="KW-1133">Transmembrane helix</keyword>
<proteinExistence type="inferred from homology"/>
<keyword evidence="8" id="KW-1185">Reference proteome</keyword>
<protein>
    <submittedName>
        <fullName evidence="7">AI-2E family transporter</fullName>
    </submittedName>
</protein>
<gene>
    <name evidence="7" type="ORF">GTQ48_06355</name>
</gene>
<dbReference type="GO" id="GO:0055085">
    <property type="term" value="P:transmembrane transport"/>
    <property type="evidence" value="ECO:0007669"/>
    <property type="project" value="TreeGrafter"/>
</dbReference>
<keyword evidence="3 6" id="KW-0812">Transmembrane</keyword>
<feature type="transmembrane region" description="Helical" evidence="6">
    <location>
        <begin position="328"/>
        <end position="355"/>
    </location>
</feature>
<dbReference type="EMBL" id="JAAAWO010000003">
    <property type="protein sequence ID" value="NDW15138.1"/>
    <property type="molecule type" value="Genomic_DNA"/>
</dbReference>
<evidence type="ECO:0000256" key="5">
    <source>
        <dbReference type="ARBA" id="ARBA00023136"/>
    </source>
</evidence>
<evidence type="ECO:0000313" key="7">
    <source>
        <dbReference type="EMBL" id="NDW15138.1"/>
    </source>
</evidence>
<dbReference type="PANTHER" id="PTHR21716:SF16">
    <property type="entry name" value="BLL1467 PROTEIN"/>
    <property type="match status" value="1"/>
</dbReference>
<keyword evidence="5 6" id="KW-0472">Membrane</keyword>
<feature type="transmembrane region" description="Helical" evidence="6">
    <location>
        <begin position="21"/>
        <end position="38"/>
    </location>
</feature>
<sequence>MKENPLLHRHDEYKVKTRDVRVVRLLIVLVALATLYTLYFAQSLIIPVVFSMLVALLLSPLVTRLKRLLIPRAVSSIVLLAMLVTPLTFLAFELSEPAERWMKSLPLLAEQIAEELSMISSVMHGDTTLQESQASNTAYPWFEKEPTQKTDDSAVEEQFKQGSRQMIFEMLLAAPLFLAQVIGAVVLTLFLLIFGPPLSKVVINDFPIIKNRERAKLLIRSIQQALSHYILTISIINCALGVLTAVGLSYFNIRDAILWGAIVGLLNFVPYMGSIISVGILLLVGTLQFGITSTALLPVGIFLTLNIIESQIVTPTVLGKSMQINPLVIIVWLFVSGWIWGMLGVLLAVPIFVCIKLTLQQMEVFPHWLKFIEAHD</sequence>
<evidence type="ECO:0000313" key="8">
    <source>
        <dbReference type="Proteomes" id="UP000471381"/>
    </source>
</evidence>
<name>A0A6N9TKE0_9ALTE</name>
<comment type="similarity">
    <text evidence="2">Belongs to the autoinducer-2 exporter (AI-2E) (TC 2.A.86) family.</text>
</comment>
<feature type="transmembrane region" description="Helical" evidence="6">
    <location>
        <begin position="289"/>
        <end position="308"/>
    </location>
</feature>